<reference evidence="5" key="1">
    <citation type="submission" date="2019-08" db="EMBL/GenBank/DDBJ databases">
        <authorList>
            <person name="Kucharzyk K."/>
            <person name="Murdoch R.W."/>
            <person name="Higgins S."/>
            <person name="Loffler F."/>
        </authorList>
    </citation>
    <scope>NUCLEOTIDE SEQUENCE</scope>
</reference>
<dbReference type="InterPro" id="IPR028082">
    <property type="entry name" value="Peripla_BP_I"/>
</dbReference>
<organism evidence="5">
    <name type="scientific">bioreactor metagenome</name>
    <dbReference type="NCBI Taxonomy" id="1076179"/>
    <lineage>
        <taxon>unclassified sequences</taxon>
        <taxon>metagenomes</taxon>
        <taxon>ecological metagenomes</taxon>
    </lineage>
</organism>
<dbReference type="Gene3D" id="3.40.50.2300">
    <property type="match status" value="2"/>
</dbReference>
<feature type="domain" description="Transcriptional regulator LacI/GalR-like sensor" evidence="4">
    <location>
        <begin position="52"/>
        <end position="199"/>
    </location>
</feature>
<protein>
    <submittedName>
        <fullName evidence="5">HTH-type transcriptional repressor PurR</fullName>
    </submittedName>
</protein>
<dbReference type="Pfam" id="PF13377">
    <property type="entry name" value="Peripla_BP_3"/>
    <property type="match status" value="1"/>
</dbReference>
<dbReference type="EMBL" id="VSSQ01066724">
    <property type="protein sequence ID" value="MPN19212.1"/>
    <property type="molecule type" value="Genomic_DNA"/>
</dbReference>
<keyword evidence="3" id="KW-0804">Transcription</keyword>
<dbReference type="SUPFAM" id="SSF53822">
    <property type="entry name" value="Periplasmic binding protein-like I"/>
    <property type="match status" value="1"/>
</dbReference>
<comment type="caution">
    <text evidence="5">The sequence shown here is derived from an EMBL/GenBank/DDBJ whole genome shotgun (WGS) entry which is preliminary data.</text>
</comment>
<evidence type="ECO:0000256" key="3">
    <source>
        <dbReference type="ARBA" id="ARBA00023163"/>
    </source>
</evidence>
<dbReference type="AlphaFoldDB" id="A0A645FZU1"/>
<evidence type="ECO:0000256" key="1">
    <source>
        <dbReference type="ARBA" id="ARBA00023015"/>
    </source>
</evidence>
<accession>A0A645FZU1</accession>
<dbReference type="InterPro" id="IPR046335">
    <property type="entry name" value="LacI/GalR-like_sensor"/>
</dbReference>
<dbReference type="CDD" id="cd06267">
    <property type="entry name" value="PBP1_LacI_sugar_binding-like"/>
    <property type="match status" value="1"/>
</dbReference>
<sequence>MDILGRSKLPFVSIFCDYDEPGDSKYAINTYNGGVLAGLHYAQYTEYLPLYVGSHMDSSDSSNRLNGFRYGLASGGMSCSEIETITCGMSVPQAYEAVMQHQAVFATKRSVYVYNDLIACGILMALKDLGIAVPKQVQLISNDDIPMASWMTPSLSTLRFPTKHLITVACQRLVREIVSGNLEKENMQLSPELVLRGTTVEQGHIITC</sequence>
<gene>
    <name evidence="5" type="primary">purR_68</name>
    <name evidence="5" type="ORF">SDC9_166578</name>
</gene>
<dbReference type="PANTHER" id="PTHR30146">
    <property type="entry name" value="LACI-RELATED TRANSCRIPTIONAL REPRESSOR"/>
    <property type="match status" value="1"/>
</dbReference>
<proteinExistence type="predicted"/>
<dbReference type="PANTHER" id="PTHR30146:SF109">
    <property type="entry name" value="HTH-TYPE TRANSCRIPTIONAL REGULATOR GALS"/>
    <property type="match status" value="1"/>
</dbReference>
<evidence type="ECO:0000259" key="4">
    <source>
        <dbReference type="Pfam" id="PF13377"/>
    </source>
</evidence>
<evidence type="ECO:0000256" key="2">
    <source>
        <dbReference type="ARBA" id="ARBA00023125"/>
    </source>
</evidence>
<dbReference type="GO" id="GO:0000976">
    <property type="term" value="F:transcription cis-regulatory region binding"/>
    <property type="evidence" value="ECO:0007669"/>
    <property type="project" value="TreeGrafter"/>
</dbReference>
<name>A0A645FZU1_9ZZZZ</name>
<keyword evidence="1" id="KW-0805">Transcription regulation</keyword>
<evidence type="ECO:0000313" key="5">
    <source>
        <dbReference type="EMBL" id="MPN19212.1"/>
    </source>
</evidence>
<keyword evidence="2" id="KW-0238">DNA-binding</keyword>
<dbReference type="GO" id="GO:0003700">
    <property type="term" value="F:DNA-binding transcription factor activity"/>
    <property type="evidence" value="ECO:0007669"/>
    <property type="project" value="TreeGrafter"/>
</dbReference>